<reference evidence="1" key="1">
    <citation type="journal article" date="2021" name="Vet Sci">
        <title>O-Serogroups and Pathovirotypes of Escherichia coli Isolated from Post-Weaning Piglets Showing Diarrhoea and/or Oedema in South Korea.</title>
        <authorList>
            <person name="Byun J.W."/>
            <person name="Moon B.Y."/>
            <person name="Do K.H."/>
            <person name="Lee K."/>
            <person name="Lee H.Y."/>
            <person name="Kim W.I."/>
            <person name="So B."/>
            <person name="Lee W.K."/>
        </authorList>
    </citation>
    <scope>NUCLEOTIDE SEQUENCE</scope>
    <source>
        <strain evidence="1">84/14</strain>
    </source>
</reference>
<dbReference type="Proteomes" id="UP001077788">
    <property type="component" value="Unassembled WGS sequence"/>
</dbReference>
<evidence type="ECO:0000313" key="1">
    <source>
        <dbReference type="EMBL" id="MCY6524864.1"/>
    </source>
</evidence>
<accession>A0A9Q4H7U5</accession>
<evidence type="ECO:0000313" key="2">
    <source>
        <dbReference type="Proteomes" id="UP001077788"/>
    </source>
</evidence>
<dbReference type="EMBL" id="JAPQFC010000433">
    <property type="protein sequence ID" value="MCY6524864.1"/>
    <property type="molecule type" value="Genomic_DNA"/>
</dbReference>
<name>A0A9Q4H7U5_ACTPL</name>
<comment type="caution">
    <text evidence="1">The sequence shown here is derived from an EMBL/GenBank/DDBJ whole genome shotgun (WGS) entry which is preliminary data.</text>
</comment>
<dbReference type="RefSeq" id="WP_267992016.1">
    <property type="nucleotide sequence ID" value="NZ_JAPQFC010000433.1"/>
</dbReference>
<organism evidence="1 2">
    <name type="scientific">Actinobacillus pleuropneumoniae</name>
    <name type="common">Haemophilus pleuropneumoniae</name>
    <dbReference type="NCBI Taxonomy" id="715"/>
    <lineage>
        <taxon>Bacteria</taxon>
        <taxon>Pseudomonadati</taxon>
        <taxon>Pseudomonadota</taxon>
        <taxon>Gammaproteobacteria</taxon>
        <taxon>Pasteurellales</taxon>
        <taxon>Pasteurellaceae</taxon>
        <taxon>Actinobacillus</taxon>
    </lineage>
</organism>
<proteinExistence type="predicted"/>
<reference evidence="1" key="2">
    <citation type="submission" date="2022-12" db="EMBL/GenBank/DDBJ databases">
        <authorList>
            <person name="Kardos G."/>
            <person name="Sarkozi R."/>
            <person name="Laczko L."/>
            <person name="Marton S."/>
            <person name="Makrai L."/>
            <person name="Banyai K."/>
            <person name="Fodor L."/>
        </authorList>
    </citation>
    <scope>NUCLEOTIDE SEQUENCE</scope>
    <source>
        <strain evidence="1">84/14</strain>
    </source>
</reference>
<feature type="non-terminal residue" evidence="1">
    <location>
        <position position="1"/>
    </location>
</feature>
<protein>
    <submittedName>
        <fullName evidence="1">Uncharacterized protein</fullName>
    </submittedName>
</protein>
<sequence length="62" mass="7257">VEEFIKEALQINNFLSQKLTQLYQKIYLIYPLCIKTNALIDQAVNSRLEFEDTDDKITGYIS</sequence>
<gene>
    <name evidence="1" type="ORF">OYG11_11685</name>
</gene>
<dbReference type="AlphaFoldDB" id="A0A9Q4H7U5"/>